<reference evidence="1" key="1">
    <citation type="journal article" date="2014" name="Front. Microbiol.">
        <title>High frequency of phylogenetically diverse reductive dehalogenase-homologous genes in deep subseafloor sedimentary metagenomes.</title>
        <authorList>
            <person name="Kawai M."/>
            <person name="Futagami T."/>
            <person name="Toyoda A."/>
            <person name="Takaki Y."/>
            <person name="Nishi S."/>
            <person name="Hori S."/>
            <person name="Arai W."/>
            <person name="Tsubouchi T."/>
            <person name="Morono Y."/>
            <person name="Uchiyama I."/>
            <person name="Ito T."/>
            <person name="Fujiyama A."/>
            <person name="Inagaki F."/>
            <person name="Takami H."/>
        </authorList>
    </citation>
    <scope>NUCLEOTIDE SEQUENCE</scope>
    <source>
        <strain evidence="1">Expedition CK06-06</strain>
    </source>
</reference>
<organism evidence="1">
    <name type="scientific">marine sediment metagenome</name>
    <dbReference type="NCBI Taxonomy" id="412755"/>
    <lineage>
        <taxon>unclassified sequences</taxon>
        <taxon>metagenomes</taxon>
        <taxon>ecological metagenomes</taxon>
    </lineage>
</organism>
<dbReference type="AlphaFoldDB" id="X1HL18"/>
<comment type="caution">
    <text evidence="1">The sequence shown here is derived from an EMBL/GenBank/DDBJ whole genome shotgun (WGS) entry which is preliminary data.</text>
</comment>
<proteinExistence type="predicted"/>
<dbReference type="Gene3D" id="2.130.10.10">
    <property type="entry name" value="YVTN repeat-like/Quinoprotein amine dehydrogenase"/>
    <property type="match status" value="1"/>
</dbReference>
<gene>
    <name evidence="1" type="ORF">S03H2_30644</name>
</gene>
<dbReference type="SUPFAM" id="SSF110296">
    <property type="entry name" value="Oligoxyloglucan reducing end-specific cellobiohydrolase"/>
    <property type="match status" value="1"/>
</dbReference>
<accession>X1HL18</accession>
<feature type="non-terminal residue" evidence="1">
    <location>
        <position position="1"/>
    </location>
</feature>
<protein>
    <submittedName>
        <fullName evidence="1">Uncharacterized protein</fullName>
    </submittedName>
</protein>
<evidence type="ECO:0000313" key="1">
    <source>
        <dbReference type="EMBL" id="GAH57760.1"/>
    </source>
</evidence>
<dbReference type="InterPro" id="IPR015943">
    <property type="entry name" value="WD40/YVTN_repeat-like_dom_sf"/>
</dbReference>
<sequence length="75" mass="7965">AEFWNMAEDSSGNLYVGLHYSQTPPLVLKSVDDGANWSSINPDPWGIGDINCVAVNPANDWIYVANDGGVGKAGI</sequence>
<name>X1HL18_9ZZZZ</name>
<dbReference type="EMBL" id="BARU01018548">
    <property type="protein sequence ID" value="GAH57760.1"/>
    <property type="molecule type" value="Genomic_DNA"/>
</dbReference>